<keyword evidence="2" id="KW-1185">Reference proteome</keyword>
<dbReference type="GeneTree" id="ENSGT00940000163845"/>
<accession>A0A8D2IN89</accession>
<dbReference type="Ensembl" id="ENSUPAT00010034648.1">
    <property type="protein sequence ID" value="ENSUPAP00010030503.1"/>
    <property type="gene ID" value="ENSUPAG00010023947.1"/>
</dbReference>
<dbReference type="Proteomes" id="UP000694417">
    <property type="component" value="Unplaced"/>
</dbReference>
<sequence>MSVCSSDLSYGSRVCQPGSFDSCPDSSWQVDDCPESCCEPPCCAPSCCQPSCCPVCCYRPSSCVSLLCRPVCRPACCVPVSSCCASSCQPSCCRPASCVSLLCRPTCSRPACCATLFHRCGYFPAGGLPECCRKCLRPCDSSAQSVMLHSPCLLTVRPWYTCTAGSSEAASLSDTVSHLASGVNHRICVCVCVFHRPPPVPGV</sequence>
<name>A0A8D2IN89_UROPR</name>
<evidence type="ECO:0000313" key="2">
    <source>
        <dbReference type="Proteomes" id="UP000694417"/>
    </source>
</evidence>
<organism evidence="1 2">
    <name type="scientific">Urocitellus parryii</name>
    <name type="common">Arctic ground squirrel</name>
    <name type="synonym">Spermophilus parryii</name>
    <dbReference type="NCBI Taxonomy" id="9999"/>
    <lineage>
        <taxon>Eukaryota</taxon>
        <taxon>Metazoa</taxon>
        <taxon>Chordata</taxon>
        <taxon>Craniata</taxon>
        <taxon>Vertebrata</taxon>
        <taxon>Euteleostomi</taxon>
        <taxon>Mammalia</taxon>
        <taxon>Eutheria</taxon>
        <taxon>Euarchontoglires</taxon>
        <taxon>Glires</taxon>
        <taxon>Rodentia</taxon>
        <taxon>Sciuromorpha</taxon>
        <taxon>Sciuridae</taxon>
        <taxon>Xerinae</taxon>
        <taxon>Marmotini</taxon>
        <taxon>Urocitellus</taxon>
    </lineage>
</organism>
<reference evidence="1" key="1">
    <citation type="submission" date="2025-08" db="UniProtKB">
        <authorList>
            <consortium name="Ensembl"/>
        </authorList>
    </citation>
    <scope>IDENTIFICATION</scope>
</reference>
<dbReference type="AlphaFoldDB" id="A0A8D2IN89"/>
<evidence type="ECO:0000313" key="1">
    <source>
        <dbReference type="Ensembl" id="ENSUPAP00010030503.1"/>
    </source>
</evidence>
<proteinExistence type="predicted"/>
<reference evidence="1" key="2">
    <citation type="submission" date="2025-09" db="UniProtKB">
        <authorList>
            <consortium name="Ensembl"/>
        </authorList>
    </citation>
    <scope>IDENTIFICATION</scope>
</reference>
<protein>
    <submittedName>
        <fullName evidence="1">Uncharacterized protein</fullName>
    </submittedName>
</protein>